<feature type="transmembrane region" description="Helical" evidence="1">
    <location>
        <begin position="51"/>
        <end position="75"/>
    </location>
</feature>
<comment type="caution">
    <text evidence="2">The sequence shown here is derived from an EMBL/GenBank/DDBJ whole genome shotgun (WGS) entry which is preliminary data.</text>
</comment>
<sequence>MGFQPPTAAPGPLSGQIPGDRRFSLCLAAAHGLLLLSWLRAQGHDIFIPWFVGLSTVVYSLGIIWVLGAAVFWVAPPPLSGAAAVVLSVDWPRQLRRSPNRFPITRFVFIIRFTFDMEIMPFRCFCLTVISVWQDLQRWRIWTERGLHSPPQPRRLAPLPVFSERFPVPFLDSGDRTWVGSVPPGARIWVGSVSCLSPIGNPFALVGRLTQSWNHVGDPFALVGRMTQFRCHVGDRFWANLARIYIYMGWPLRLLNYRPLFCRDTPAQSPFYYVDACLDHSSLGLLNQPFDWNFLFRAKCFYFGFLFYLGTLFILHVHGLLIWRLLTAWSMQDDFSTAFLFLALQPLSDSCRYFPPFLPRATPPLAPWRPLLHGLCPYLSRWFPCSNHLSLSSRLQPMASELIQSMENLQFTEEESESVVVESTCEAGDSGL</sequence>
<gene>
    <name evidence="2" type="ORF">V6N12_000610</name>
</gene>
<keyword evidence="3" id="KW-1185">Reference proteome</keyword>
<name>A0ABR2B964_9ROSI</name>
<organism evidence="2 3">
    <name type="scientific">Hibiscus sabdariffa</name>
    <name type="common">roselle</name>
    <dbReference type="NCBI Taxonomy" id="183260"/>
    <lineage>
        <taxon>Eukaryota</taxon>
        <taxon>Viridiplantae</taxon>
        <taxon>Streptophyta</taxon>
        <taxon>Embryophyta</taxon>
        <taxon>Tracheophyta</taxon>
        <taxon>Spermatophyta</taxon>
        <taxon>Magnoliopsida</taxon>
        <taxon>eudicotyledons</taxon>
        <taxon>Gunneridae</taxon>
        <taxon>Pentapetalae</taxon>
        <taxon>rosids</taxon>
        <taxon>malvids</taxon>
        <taxon>Malvales</taxon>
        <taxon>Malvaceae</taxon>
        <taxon>Malvoideae</taxon>
        <taxon>Hibiscus</taxon>
    </lineage>
</organism>
<feature type="transmembrane region" description="Helical" evidence="1">
    <location>
        <begin position="301"/>
        <end position="323"/>
    </location>
</feature>
<accession>A0ABR2B964</accession>
<dbReference type="EMBL" id="JBBPBM010000150">
    <property type="protein sequence ID" value="KAK8503540.1"/>
    <property type="molecule type" value="Genomic_DNA"/>
</dbReference>
<protein>
    <submittedName>
        <fullName evidence="2">Uncharacterized protein</fullName>
    </submittedName>
</protein>
<reference evidence="2 3" key="1">
    <citation type="journal article" date="2024" name="G3 (Bethesda)">
        <title>Genome assembly of Hibiscus sabdariffa L. provides insights into metabolisms of medicinal natural products.</title>
        <authorList>
            <person name="Kim T."/>
        </authorList>
    </citation>
    <scope>NUCLEOTIDE SEQUENCE [LARGE SCALE GENOMIC DNA]</scope>
    <source>
        <strain evidence="2">TK-2024</strain>
        <tissue evidence="2">Old leaves</tissue>
    </source>
</reference>
<proteinExistence type="predicted"/>
<evidence type="ECO:0000256" key="1">
    <source>
        <dbReference type="SAM" id="Phobius"/>
    </source>
</evidence>
<evidence type="ECO:0000313" key="2">
    <source>
        <dbReference type="EMBL" id="KAK8503540.1"/>
    </source>
</evidence>
<evidence type="ECO:0000313" key="3">
    <source>
        <dbReference type="Proteomes" id="UP001472677"/>
    </source>
</evidence>
<keyword evidence="1" id="KW-0812">Transmembrane</keyword>
<dbReference type="Proteomes" id="UP001472677">
    <property type="component" value="Unassembled WGS sequence"/>
</dbReference>
<keyword evidence="1" id="KW-1133">Transmembrane helix</keyword>
<keyword evidence="1" id="KW-0472">Membrane</keyword>